<dbReference type="SMART" id="SM00944">
    <property type="entry name" value="Pro-kuma_activ"/>
    <property type="match status" value="1"/>
</dbReference>
<evidence type="ECO:0000313" key="14">
    <source>
        <dbReference type="EMBL" id="ETV94241.1"/>
    </source>
</evidence>
<dbReference type="InterPro" id="IPR036852">
    <property type="entry name" value="Peptidase_S8/S53_dom_sf"/>
</dbReference>
<comment type="catalytic activity">
    <reaction evidence="7">
        <text>Hydrolysis of proteins with broad specificity for peptide bonds, and a preference for a large uncharged residue in P1. Hydrolyzes peptide amides.</text>
        <dbReference type="EC" id="3.4.21.62"/>
    </reaction>
</comment>
<protein>
    <recommendedName>
        <fullName evidence="8">subtilisin</fullName>
        <ecNumber evidence="8">3.4.21.62</ecNumber>
    </recommendedName>
</protein>
<dbReference type="STRING" id="157072.A0A024TKV0"/>
<dbReference type="RefSeq" id="XP_008877004.1">
    <property type="nucleotide sequence ID" value="XM_008878782.1"/>
</dbReference>
<keyword evidence="4 9" id="KW-0720">Serine protease</keyword>
<gene>
    <name evidence="14" type="ORF">H310_11919</name>
</gene>
<feature type="domain" description="Peptidase S53" evidence="13">
    <location>
        <begin position="231"/>
        <end position="628"/>
    </location>
</feature>
<feature type="signal peptide" evidence="12">
    <location>
        <begin position="1"/>
        <end position="25"/>
    </location>
</feature>
<dbReference type="PANTHER" id="PTHR14218:SF15">
    <property type="entry name" value="TRIPEPTIDYL-PEPTIDASE 1"/>
    <property type="match status" value="1"/>
</dbReference>
<dbReference type="EMBL" id="KI913986">
    <property type="protein sequence ID" value="ETV94241.1"/>
    <property type="molecule type" value="Genomic_DNA"/>
</dbReference>
<dbReference type="InterPro" id="IPR030400">
    <property type="entry name" value="Sedolisin_dom"/>
</dbReference>
<keyword evidence="2 9" id="KW-0479">Metal-binding</keyword>
<evidence type="ECO:0000256" key="4">
    <source>
        <dbReference type="ARBA" id="ARBA00022825"/>
    </source>
</evidence>
<evidence type="ECO:0000256" key="8">
    <source>
        <dbReference type="ARBA" id="ARBA00023619"/>
    </source>
</evidence>
<feature type="transmembrane region" description="Helical" evidence="11">
    <location>
        <begin position="661"/>
        <end position="683"/>
    </location>
</feature>
<dbReference type="GO" id="GO:0046872">
    <property type="term" value="F:metal ion binding"/>
    <property type="evidence" value="ECO:0007669"/>
    <property type="project" value="UniProtKB-UniRule"/>
</dbReference>
<dbReference type="GO" id="GO:0006508">
    <property type="term" value="P:proteolysis"/>
    <property type="evidence" value="ECO:0007669"/>
    <property type="project" value="UniProtKB-KW"/>
</dbReference>
<feature type="binding site" evidence="9">
    <location>
        <position position="581"/>
    </location>
    <ligand>
        <name>Ca(2+)</name>
        <dbReference type="ChEBI" id="CHEBI:29108"/>
    </ligand>
</feature>
<dbReference type="InterPro" id="IPR015366">
    <property type="entry name" value="S53_propep"/>
</dbReference>
<dbReference type="GeneID" id="20088969"/>
<evidence type="ECO:0000256" key="5">
    <source>
        <dbReference type="ARBA" id="ARBA00022837"/>
    </source>
</evidence>
<dbReference type="AlphaFoldDB" id="A0A024TKV0"/>
<accession>A0A024TKV0</accession>
<evidence type="ECO:0000256" key="7">
    <source>
        <dbReference type="ARBA" id="ARBA00023529"/>
    </source>
</evidence>
<evidence type="ECO:0000259" key="13">
    <source>
        <dbReference type="PROSITE" id="PS51695"/>
    </source>
</evidence>
<feature type="binding site" evidence="9">
    <location>
        <position position="608"/>
    </location>
    <ligand>
        <name>Ca(2+)</name>
        <dbReference type="ChEBI" id="CHEBI:29108"/>
    </ligand>
</feature>
<evidence type="ECO:0000256" key="11">
    <source>
        <dbReference type="SAM" id="Phobius"/>
    </source>
</evidence>
<dbReference type="Pfam" id="PF09286">
    <property type="entry name" value="Pro-kuma_activ"/>
    <property type="match status" value="1"/>
</dbReference>
<dbReference type="EC" id="3.4.21.62" evidence="8"/>
<evidence type="ECO:0000256" key="12">
    <source>
        <dbReference type="SAM" id="SignalP"/>
    </source>
</evidence>
<dbReference type="CDD" id="cd11377">
    <property type="entry name" value="Pro-peptidase_S53"/>
    <property type="match status" value="1"/>
</dbReference>
<keyword evidence="3 9" id="KW-0378">Hydrolase</keyword>
<organism evidence="14">
    <name type="scientific">Aphanomyces invadans</name>
    <dbReference type="NCBI Taxonomy" id="157072"/>
    <lineage>
        <taxon>Eukaryota</taxon>
        <taxon>Sar</taxon>
        <taxon>Stramenopiles</taxon>
        <taxon>Oomycota</taxon>
        <taxon>Saprolegniomycetes</taxon>
        <taxon>Saprolegniales</taxon>
        <taxon>Verrucalvaceae</taxon>
        <taxon>Aphanomyces</taxon>
    </lineage>
</organism>
<dbReference type="GO" id="GO:0004252">
    <property type="term" value="F:serine-type endopeptidase activity"/>
    <property type="evidence" value="ECO:0007669"/>
    <property type="project" value="UniProtKB-UniRule"/>
</dbReference>
<keyword evidence="1 9" id="KW-0645">Protease</keyword>
<proteinExistence type="predicted"/>
<dbReference type="InterPro" id="IPR023828">
    <property type="entry name" value="Peptidase_S8_Ser-AS"/>
</dbReference>
<keyword evidence="12" id="KW-0732">Signal</keyword>
<feature type="active site" description="Charge relay system" evidence="9">
    <location>
        <position position="535"/>
    </location>
</feature>
<dbReference type="VEuPathDB" id="FungiDB:H310_11919"/>
<feature type="chain" id="PRO_5001537635" description="subtilisin" evidence="12">
    <location>
        <begin position="26"/>
        <end position="741"/>
    </location>
</feature>
<reference evidence="14" key="1">
    <citation type="submission" date="2013-12" db="EMBL/GenBank/DDBJ databases">
        <title>The Genome Sequence of Aphanomyces invadans NJM9701.</title>
        <authorList>
            <consortium name="The Broad Institute Genomics Platform"/>
            <person name="Russ C."/>
            <person name="Tyler B."/>
            <person name="van West P."/>
            <person name="Dieguez-Uribeondo J."/>
            <person name="Young S.K."/>
            <person name="Zeng Q."/>
            <person name="Gargeya S."/>
            <person name="Fitzgerald M."/>
            <person name="Abouelleil A."/>
            <person name="Alvarado L."/>
            <person name="Chapman S.B."/>
            <person name="Gainer-Dewar J."/>
            <person name="Goldberg J."/>
            <person name="Griggs A."/>
            <person name="Gujja S."/>
            <person name="Hansen M."/>
            <person name="Howarth C."/>
            <person name="Imamovic A."/>
            <person name="Ireland A."/>
            <person name="Larimer J."/>
            <person name="McCowan C."/>
            <person name="Murphy C."/>
            <person name="Pearson M."/>
            <person name="Poon T.W."/>
            <person name="Priest M."/>
            <person name="Roberts A."/>
            <person name="Saif S."/>
            <person name="Shea T."/>
            <person name="Sykes S."/>
            <person name="Wortman J."/>
            <person name="Nusbaum C."/>
            <person name="Birren B."/>
        </authorList>
    </citation>
    <scope>NUCLEOTIDE SEQUENCE [LARGE SCALE GENOMIC DNA]</scope>
    <source>
        <strain evidence="14">NJM9701</strain>
    </source>
</reference>
<dbReference type="SUPFAM" id="SSF54897">
    <property type="entry name" value="Protease propeptides/inhibitors"/>
    <property type="match status" value="1"/>
</dbReference>
<keyword evidence="6" id="KW-0865">Zymogen</keyword>
<dbReference type="PROSITE" id="PS00138">
    <property type="entry name" value="SUBTILASE_SER"/>
    <property type="match status" value="1"/>
</dbReference>
<dbReference type="PROSITE" id="PS51695">
    <property type="entry name" value="SEDOLISIN"/>
    <property type="match status" value="1"/>
</dbReference>
<keyword evidence="5 9" id="KW-0106">Calcium</keyword>
<evidence type="ECO:0000256" key="3">
    <source>
        <dbReference type="ARBA" id="ARBA00022801"/>
    </source>
</evidence>
<dbReference type="eggNOG" id="ENOG502QR6D">
    <property type="taxonomic scope" value="Eukaryota"/>
</dbReference>
<feature type="region of interest" description="Disordered" evidence="10">
    <location>
        <begin position="700"/>
        <end position="741"/>
    </location>
</feature>
<name>A0A024TKV0_9STRA</name>
<dbReference type="OrthoDB" id="409122at2759"/>
<dbReference type="GO" id="GO:0008240">
    <property type="term" value="F:tripeptidyl-peptidase activity"/>
    <property type="evidence" value="ECO:0007669"/>
    <property type="project" value="TreeGrafter"/>
</dbReference>
<feature type="active site" description="Charge relay system" evidence="9">
    <location>
        <position position="308"/>
    </location>
</feature>
<feature type="active site" description="Charge relay system" evidence="9">
    <location>
        <position position="304"/>
    </location>
</feature>
<feature type="compositionally biased region" description="Acidic residues" evidence="10">
    <location>
        <begin position="723"/>
        <end position="734"/>
    </location>
</feature>
<keyword evidence="11" id="KW-1133">Transmembrane helix</keyword>
<feature type="compositionally biased region" description="Basic and acidic residues" evidence="10">
    <location>
        <begin position="700"/>
        <end position="715"/>
    </location>
</feature>
<dbReference type="PANTHER" id="PTHR14218">
    <property type="entry name" value="PROTEASE S8 TRIPEPTIDYL PEPTIDASE I CLN2"/>
    <property type="match status" value="1"/>
</dbReference>
<dbReference type="Gene3D" id="3.40.50.200">
    <property type="entry name" value="Peptidase S8/S53 domain"/>
    <property type="match status" value="1"/>
</dbReference>
<feature type="region of interest" description="Disordered" evidence="10">
    <location>
        <begin position="196"/>
        <end position="220"/>
    </location>
</feature>
<keyword evidence="11" id="KW-0472">Membrane</keyword>
<dbReference type="CDD" id="cd04056">
    <property type="entry name" value="Peptidases_S53"/>
    <property type="match status" value="1"/>
</dbReference>
<feature type="binding site" evidence="9">
    <location>
        <position position="606"/>
    </location>
    <ligand>
        <name>Ca(2+)</name>
        <dbReference type="ChEBI" id="CHEBI:29108"/>
    </ligand>
</feature>
<dbReference type="InterPro" id="IPR050819">
    <property type="entry name" value="Tripeptidyl-peptidase_I"/>
</dbReference>
<evidence type="ECO:0000256" key="2">
    <source>
        <dbReference type="ARBA" id="ARBA00022723"/>
    </source>
</evidence>
<feature type="binding site" evidence="9">
    <location>
        <position position="580"/>
    </location>
    <ligand>
        <name>Ca(2+)</name>
        <dbReference type="ChEBI" id="CHEBI:29108"/>
    </ligand>
</feature>
<comment type="cofactor">
    <cofactor evidence="9">
        <name>Ca(2+)</name>
        <dbReference type="ChEBI" id="CHEBI:29108"/>
    </cofactor>
    <text evidence="9">Binds 1 Ca(2+) ion per subunit.</text>
</comment>
<dbReference type="SUPFAM" id="SSF52743">
    <property type="entry name" value="Subtilisin-like"/>
    <property type="match status" value="1"/>
</dbReference>
<evidence type="ECO:0000256" key="9">
    <source>
        <dbReference type="PROSITE-ProRule" id="PRU01032"/>
    </source>
</evidence>
<evidence type="ECO:0000256" key="10">
    <source>
        <dbReference type="SAM" id="MobiDB-lite"/>
    </source>
</evidence>
<keyword evidence="11" id="KW-0812">Transmembrane</keyword>
<sequence>MRLHRDIAFRGAIAVVVLLAVETSAHDKHPVLKAFVEHPALWTKGHRALRDAQIDVTIGVTAASPRALEDAFWNISDPTNGMYGRHLTADEADALTSPRKVALPSIRRWLSQHDVEDVSFSPATNRLKVRGSVRALEAAFRTEIHAYDSVERSDNARWVHQRILRASQPLTIPSNILDDVSYISLNSHPIGRSLTAQRHGEQNSDMSNIGKKSKRSTSSNGVIDTVRAGAGATPAFLREWYRIPKQTNANETNAQGIPEFYDEAWTDKDLSMFFNTFMDGEAMPTLVTHHVASRDDTKGRATGEASLDLQYITAIAPRTTTYVWSQPGSNPFSESDEPFVEWAEEVLTMKKPPFVVSLSYSDDEDHIFAASEAYARSFDPLLMKLGARGVSVFMASGDDGVAGQSPDLHKTDAHDKAAWCKEHGPQWPTSSPYLTSVGATMLSKSTGPSGFFDTLDEVVCSSQLGSPITSGGGFSNRYDRPKYQEAAVQSFLATKNLPPSDFFNASGRAYPDVTAFGNNYQVMLNGATGLVSGTSASSPVFAAMITLVNDLRLNAGKPPLGFLNPTLYLLQQRYPLAFNDITIGTNAAGMGSGKPVCDFAFHAESGWDAASGLGSPNFPVLSQLLLNVEDALKDGGVPMPSVVAQTDNTSDGPSRASMNSLLTVSIASLVASLVLVCGAIVYVKRHTRSIKSKYCELEGDKADTPKYPSHEKKDPAIFTIDHDDGDDEEVDVELTEVKLDR</sequence>
<evidence type="ECO:0000256" key="6">
    <source>
        <dbReference type="ARBA" id="ARBA00023145"/>
    </source>
</evidence>
<evidence type="ECO:0000256" key="1">
    <source>
        <dbReference type="ARBA" id="ARBA00022670"/>
    </source>
</evidence>